<sequence>MSNLNGGRDLDNLLLNVDVGSLLAIKFNDWLSFYLYLDASLSLQEFEVTASHLRASIAPGIAPGRTYPEKLEPLVSTGEVLADLLGLSLSTLPVSVTTSFQVYPITPLGARIPGWTCL</sequence>
<accession>A0A194WD36</accession>
<name>A0A194WD36_CYTMA</name>
<gene>
    <name evidence="1" type="ORF">VM1G_11950</name>
</gene>
<keyword evidence="2" id="KW-1185">Reference proteome</keyword>
<dbReference type="Proteomes" id="UP000078559">
    <property type="component" value="Chromosome 12"/>
</dbReference>
<proteinExistence type="predicted"/>
<reference evidence="1" key="1">
    <citation type="submission" date="2014-12" db="EMBL/GenBank/DDBJ databases">
        <title>Genome Sequence of Valsa Canker Pathogens Uncovers a Specific Adaption of Colonization on Woody Bark.</title>
        <authorList>
            <person name="Yin Z."/>
            <person name="Liu H."/>
            <person name="Gao X."/>
            <person name="Li Z."/>
            <person name="Song N."/>
            <person name="Ke X."/>
            <person name="Dai Q."/>
            <person name="Wu Y."/>
            <person name="Sun Y."/>
            <person name="Xu J.-R."/>
            <person name="Kang Z.K."/>
            <person name="Wang L."/>
            <person name="Huang L."/>
        </authorList>
    </citation>
    <scope>NUCLEOTIDE SEQUENCE [LARGE SCALE GENOMIC DNA]</scope>
    <source>
        <strain evidence="1">03-8</strain>
    </source>
</reference>
<dbReference type="AlphaFoldDB" id="A0A194WD36"/>
<protein>
    <submittedName>
        <fullName evidence="1">Uncharacterized protein</fullName>
    </submittedName>
</protein>
<evidence type="ECO:0000313" key="1">
    <source>
        <dbReference type="EMBL" id="KUI74272.1"/>
    </source>
</evidence>
<organism evidence="1 2">
    <name type="scientific">Cytospora mali</name>
    <name type="common">Apple Valsa canker fungus</name>
    <name type="synonym">Valsa mali</name>
    <dbReference type="NCBI Taxonomy" id="578113"/>
    <lineage>
        <taxon>Eukaryota</taxon>
        <taxon>Fungi</taxon>
        <taxon>Dikarya</taxon>
        <taxon>Ascomycota</taxon>
        <taxon>Pezizomycotina</taxon>
        <taxon>Sordariomycetes</taxon>
        <taxon>Sordariomycetidae</taxon>
        <taxon>Diaporthales</taxon>
        <taxon>Cytosporaceae</taxon>
        <taxon>Cytospora</taxon>
    </lineage>
</organism>
<dbReference type="EMBL" id="CM003109">
    <property type="protein sequence ID" value="KUI74272.1"/>
    <property type="molecule type" value="Genomic_DNA"/>
</dbReference>
<evidence type="ECO:0000313" key="2">
    <source>
        <dbReference type="Proteomes" id="UP000078559"/>
    </source>
</evidence>